<evidence type="ECO:0000313" key="3">
    <source>
        <dbReference type="Proteomes" id="UP000286678"/>
    </source>
</evidence>
<name>A0A432XDI1_9GAMM</name>
<evidence type="ECO:0000313" key="2">
    <source>
        <dbReference type="EMBL" id="RUO46607.1"/>
    </source>
</evidence>
<keyword evidence="1" id="KW-0812">Transmembrane</keyword>
<keyword evidence="1" id="KW-1133">Transmembrane helix</keyword>
<reference evidence="3" key="1">
    <citation type="journal article" date="2018" name="Front. Microbiol.">
        <title>Genome-Based Analysis Reveals the Taxonomy and Diversity of the Family Idiomarinaceae.</title>
        <authorList>
            <person name="Liu Y."/>
            <person name="Lai Q."/>
            <person name="Shao Z."/>
        </authorList>
    </citation>
    <scope>NUCLEOTIDE SEQUENCE [LARGE SCALE GENOMIC DNA]</scope>
    <source>
        <strain evidence="3">SW15</strain>
    </source>
</reference>
<keyword evidence="1" id="KW-0472">Membrane</keyword>
<feature type="transmembrane region" description="Helical" evidence="1">
    <location>
        <begin position="21"/>
        <end position="43"/>
    </location>
</feature>
<organism evidence="2 3">
    <name type="scientific">Pseudidiomarina aquimaris</name>
    <dbReference type="NCBI Taxonomy" id="641841"/>
    <lineage>
        <taxon>Bacteria</taxon>
        <taxon>Pseudomonadati</taxon>
        <taxon>Pseudomonadota</taxon>
        <taxon>Gammaproteobacteria</taxon>
        <taxon>Alteromonadales</taxon>
        <taxon>Idiomarinaceae</taxon>
        <taxon>Pseudidiomarina</taxon>
    </lineage>
</organism>
<accession>A0A432XDI1</accession>
<evidence type="ECO:0000256" key="1">
    <source>
        <dbReference type="SAM" id="Phobius"/>
    </source>
</evidence>
<dbReference type="OrthoDB" id="6242041at2"/>
<dbReference type="AlphaFoldDB" id="A0A432XDI1"/>
<proteinExistence type="predicted"/>
<sequence length="92" mass="10165">MARRNKDLLTLMLNKPPAEALVFGVLLAIAIWAAGFFFQLFVTPDESSPGTITTETLQPMFELIRGFLNIVAGFILLVAVLQYLVRGALLKK</sequence>
<dbReference type="EMBL" id="PIPT01000008">
    <property type="protein sequence ID" value="RUO46607.1"/>
    <property type="molecule type" value="Genomic_DNA"/>
</dbReference>
<gene>
    <name evidence="2" type="ORF">CWE21_10650</name>
</gene>
<dbReference type="RefSeq" id="WP_126834427.1">
    <property type="nucleotide sequence ID" value="NZ_PIPT01000008.1"/>
</dbReference>
<dbReference type="Proteomes" id="UP000286678">
    <property type="component" value="Unassembled WGS sequence"/>
</dbReference>
<keyword evidence="3" id="KW-1185">Reference proteome</keyword>
<protein>
    <submittedName>
        <fullName evidence="2">Uncharacterized protein</fullName>
    </submittedName>
</protein>
<feature type="transmembrane region" description="Helical" evidence="1">
    <location>
        <begin position="63"/>
        <end position="85"/>
    </location>
</feature>
<comment type="caution">
    <text evidence="2">The sequence shown here is derived from an EMBL/GenBank/DDBJ whole genome shotgun (WGS) entry which is preliminary data.</text>
</comment>